<dbReference type="SUPFAM" id="SSF53850">
    <property type="entry name" value="Periplasmic binding protein-like II"/>
    <property type="match status" value="1"/>
</dbReference>
<comment type="similarity">
    <text evidence="1">Belongs to the LysR transcriptional regulatory family.</text>
</comment>
<evidence type="ECO:0000313" key="7">
    <source>
        <dbReference type="EMBL" id="KAA9030859.1"/>
    </source>
</evidence>
<dbReference type="PANTHER" id="PTHR30346:SF17">
    <property type="entry name" value="LYSR FAMILY TRANSCRIPTIONAL REGULATOR"/>
    <property type="match status" value="1"/>
</dbReference>
<dbReference type="InterPro" id="IPR036390">
    <property type="entry name" value="WH_DNA-bd_sf"/>
</dbReference>
<dbReference type="AlphaFoldDB" id="A0A5J5I5X8"/>
<gene>
    <name evidence="7" type="ORF">F4U95_08855</name>
    <name evidence="6" type="ORF">F4U96_08905</name>
</gene>
<dbReference type="PANTHER" id="PTHR30346">
    <property type="entry name" value="TRANSCRIPTIONAL DUAL REGULATOR HCAR-RELATED"/>
    <property type="match status" value="1"/>
</dbReference>
<comment type="caution">
    <text evidence="7">The sequence shown here is derived from an EMBL/GenBank/DDBJ whole genome shotgun (WGS) entry which is preliminary data.</text>
</comment>
<feature type="domain" description="HTH lysR-type" evidence="5">
    <location>
        <begin position="4"/>
        <end position="61"/>
    </location>
</feature>
<reference evidence="8 9" key="1">
    <citation type="submission" date="2019-09" db="EMBL/GenBank/DDBJ databases">
        <authorList>
            <person name="Feng G."/>
        </authorList>
    </citation>
    <scope>NUCLEOTIDE SEQUENCE [LARGE SCALE GENOMIC DNA]</scope>
    <source>
        <strain evidence="7 8">KACC 19283</strain>
        <strain evidence="6 9">KACC 19284</strain>
    </source>
</reference>
<dbReference type="PRINTS" id="PR00039">
    <property type="entry name" value="HTHLYSR"/>
</dbReference>
<accession>A0A5J5I5X8</accession>
<dbReference type="EMBL" id="VYQB01000005">
    <property type="protein sequence ID" value="KAA9018223.1"/>
    <property type="molecule type" value="Genomic_DNA"/>
</dbReference>
<dbReference type="GO" id="GO:0032993">
    <property type="term" value="C:protein-DNA complex"/>
    <property type="evidence" value="ECO:0007669"/>
    <property type="project" value="TreeGrafter"/>
</dbReference>
<keyword evidence="2" id="KW-0805">Transcription regulation</keyword>
<evidence type="ECO:0000313" key="9">
    <source>
        <dbReference type="Proteomes" id="UP000326364"/>
    </source>
</evidence>
<evidence type="ECO:0000313" key="8">
    <source>
        <dbReference type="Proteomes" id="UP000325933"/>
    </source>
</evidence>
<protein>
    <submittedName>
        <fullName evidence="7">LysR family transcriptional regulator</fullName>
    </submittedName>
</protein>
<sequence>MFHVDLKLLRSFAAVACELSVTRAAERLHLTQPTVSGQIKELEQALGFSLFHRTTRHIALTPEGERLLPLVQSLHQCAQAVRTEAEGMQHAMKTRFRLGAAMYSMDFLDRVELIDAFVAARSDVRLTIDNRLQSDQVRDLLTGKLDASLLLGVPLDRPVAEFLADMNPGEIANEVQFPASLEHVVLRRRRIGLLVPEDSDLARYDVIPVSQLIGRRVAMISAEHGEAFVNPIANFLLQCGAVPSVSAEGNAMAVERHAQRHGICAIGIGWFATLPGMVRRPVDRMNFHMDLSLVLGTSPNPAARRFFDFAVRWQAARDALGTGGVAGDHFADPPIASTQMAFA</sequence>
<dbReference type="InterPro" id="IPR036388">
    <property type="entry name" value="WH-like_DNA-bd_sf"/>
</dbReference>
<dbReference type="Pfam" id="PF00126">
    <property type="entry name" value="HTH_1"/>
    <property type="match status" value="1"/>
</dbReference>
<dbReference type="GO" id="GO:0003677">
    <property type="term" value="F:DNA binding"/>
    <property type="evidence" value="ECO:0007669"/>
    <property type="project" value="UniProtKB-KW"/>
</dbReference>
<keyword evidence="4" id="KW-0804">Transcription</keyword>
<dbReference type="EMBL" id="VYQA01000005">
    <property type="protein sequence ID" value="KAA9030859.1"/>
    <property type="molecule type" value="Genomic_DNA"/>
</dbReference>
<proteinExistence type="inferred from homology"/>
<evidence type="ECO:0000259" key="5">
    <source>
        <dbReference type="PROSITE" id="PS50931"/>
    </source>
</evidence>
<dbReference type="SUPFAM" id="SSF46785">
    <property type="entry name" value="Winged helix' DNA-binding domain"/>
    <property type="match status" value="1"/>
</dbReference>
<keyword evidence="3" id="KW-0238">DNA-binding</keyword>
<evidence type="ECO:0000313" key="6">
    <source>
        <dbReference type="EMBL" id="KAA9018223.1"/>
    </source>
</evidence>
<evidence type="ECO:0000256" key="3">
    <source>
        <dbReference type="ARBA" id="ARBA00023125"/>
    </source>
</evidence>
<evidence type="ECO:0000256" key="1">
    <source>
        <dbReference type="ARBA" id="ARBA00009437"/>
    </source>
</evidence>
<dbReference type="Gene3D" id="3.40.190.290">
    <property type="match status" value="1"/>
</dbReference>
<dbReference type="InterPro" id="IPR000847">
    <property type="entry name" value="LysR_HTH_N"/>
</dbReference>
<evidence type="ECO:0000256" key="2">
    <source>
        <dbReference type="ARBA" id="ARBA00023015"/>
    </source>
</evidence>
<dbReference type="Gene3D" id="1.10.10.10">
    <property type="entry name" value="Winged helix-like DNA-binding domain superfamily/Winged helix DNA-binding domain"/>
    <property type="match status" value="1"/>
</dbReference>
<dbReference type="Proteomes" id="UP000325933">
    <property type="component" value="Unassembled WGS sequence"/>
</dbReference>
<dbReference type="PROSITE" id="PS50931">
    <property type="entry name" value="HTH_LYSR"/>
    <property type="match status" value="1"/>
</dbReference>
<dbReference type="FunFam" id="1.10.10.10:FF:000001">
    <property type="entry name" value="LysR family transcriptional regulator"/>
    <property type="match status" value="1"/>
</dbReference>
<keyword evidence="9" id="KW-1185">Reference proteome</keyword>
<dbReference type="RefSeq" id="WP_150425409.1">
    <property type="nucleotide sequence ID" value="NZ_VYQA01000005.1"/>
</dbReference>
<organism evidence="7 8">
    <name type="scientific">Sphingobium limneticum</name>
    <dbReference type="NCBI Taxonomy" id="1007511"/>
    <lineage>
        <taxon>Bacteria</taxon>
        <taxon>Pseudomonadati</taxon>
        <taxon>Pseudomonadota</taxon>
        <taxon>Alphaproteobacteria</taxon>
        <taxon>Sphingomonadales</taxon>
        <taxon>Sphingomonadaceae</taxon>
        <taxon>Sphingobium</taxon>
    </lineage>
</organism>
<name>A0A5J5I5X8_9SPHN</name>
<evidence type="ECO:0000256" key="4">
    <source>
        <dbReference type="ARBA" id="ARBA00023163"/>
    </source>
</evidence>
<dbReference type="Proteomes" id="UP000326364">
    <property type="component" value="Unassembled WGS sequence"/>
</dbReference>
<dbReference type="GO" id="GO:0003700">
    <property type="term" value="F:DNA-binding transcription factor activity"/>
    <property type="evidence" value="ECO:0007669"/>
    <property type="project" value="InterPro"/>
</dbReference>